<sequence>MFTHLIRFCLANRLLVFLFTALIAVAGIWAGSRVPVDAFPDTTPIQVQINTVAPSLNGEEIEQQITLPVELEISGLPGLVSVRSVSKFGLSQVVATFDDDTEITTARQYISERLLTVELPDGVGTPQMGPISTGLGEIFHYVIRSSDGSRSLEQLRTIHDWIIKPELRKVPGVAEVNSWGGLEKQYHVVVDPELLVKFDLSLSDIVEALEKNNRNVGGGRVTVSGQDLLVHGVGRVSSIKQIERIEVASSEGTPVRVSDIAEVQIGSELRRGAVTADGQGEVVLGLAFMLMGENAQEVTQALKVRLEEIRPSLPDGVEVQIVYDRTELTDSVLDTVTHNLVGGALLVTLTLLILLGNVRAGLLVAICIPLAMLFAVLGMNYFAITASLLSLGAIDFGLIVDGSVVMTEANLRGLADRTRQAGRKLTVLERFNCIFESSRSVARPILFGMGIIAVVFLPILTLEGTEGKMFRPMATTFILALLGALIIAIVISPVLGHLFLPRKFKNKEGWFSRKLTSGYSAILGIVLKVRWIVLSVVLALLVVTGFVSTRLGGEFIPRLSEGAVVANTIRLAGTSIDTSTDYNTQIEKLLKEKFPDEVRHVWSRIGTAEIATDPMGTELTDIFLSLKPRDQWTRAKTQDELVAKMQETVSTLPGVNILFTQPIEMRLNEMESGVRSDVGILIYGDSFETLTRLSDEIQKVLVDIDGQADVSTDQISGQPGLRIELRPEKMARLGISASEILPYIEAIGVLRVGEIYEGQRQFPLGIVLPEKYRTNIEAVRNLVIPTANGIRVPLSEVADIVEAPGAATINREWGRRLIRVQSNVDGRDVVSFVEEAKRKIAEEIDLPEGYVIEWGGQFENLERAHTRLSLVVPLTMILVFVLLYLSLRNLKDVALIYLGIPFALVGGVLSLWLRDIPFSVSAAIGFIALFGIAVLNGQILIEAIRSNLQDATDAVTAVKQAATQRLRPVLATAITDAIGFLPMAISTGVGSEVQKPLATVVIGGVITSTALTLVVLPILYLMVNRKRQNSSTIETTPAQ</sequence>
<feature type="transmembrane region" description="Helical" evidence="8">
    <location>
        <begin position="388"/>
        <end position="407"/>
    </location>
</feature>
<dbReference type="STRING" id="1123071.SAMN02745181_1748"/>
<gene>
    <name evidence="9" type="ORF">SAMN02745181_1748</name>
</gene>
<dbReference type="Pfam" id="PF00873">
    <property type="entry name" value="ACR_tran"/>
    <property type="match status" value="1"/>
</dbReference>
<evidence type="ECO:0000313" key="9">
    <source>
        <dbReference type="EMBL" id="SHJ31829.1"/>
    </source>
</evidence>
<dbReference type="PANTHER" id="PTHR32063:SF24">
    <property type="entry name" value="CATION EFFLUX SYSTEM (ACRB_ACRD_ACRF FAMILY)"/>
    <property type="match status" value="1"/>
</dbReference>
<dbReference type="AlphaFoldDB" id="A0A1M6IBG5"/>
<dbReference type="NCBIfam" id="TIGR00914">
    <property type="entry name" value="2A0601"/>
    <property type="match status" value="1"/>
</dbReference>
<comment type="subcellular location">
    <subcellularLocation>
        <location evidence="1">Cell membrane</location>
        <topology evidence="1">Multi-pass membrane protein</topology>
    </subcellularLocation>
</comment>
<evidence type="ECO:0000256" key="2">
    <source>
        <dbReference type="ARBA" id="ARBA00010942"/>
    </source>
</evidence>
<dbReference type="Gene3D" id="3.30.70.1430">
    <property type="entry name" value="Multidrug efflux transporter AcrB pore domain"/>
    <property type="match status" value="2"/>
</dbReference>
<dbReference type="GO" id="GO:0042910">
    <property type="term" value="F:xenobiotic transmembrane transporter activity"/>
    <property type="evidence" value="ECO:0007669"/>
    <property type="project" value="TreeGrafter"/>
</dbReference>
<dbReference type="SUPFAM" id="SSF82693">
    <property type="entry name" value="Multidrug efflux transporter AcrB pore domain, PN1, PN2, PC1 and PC2 subdomains"/>
    <property type="match status" value="3"/>
</dbReference>
<feature type="transmembrane region" description="Helical" evidence="8">
    <location>
        <begin position="521"/>
        <end position="547"/>
    </location>
</feature>
<dbReference type="OrthoDB" id="9757876at2"/>
<dbReference type="InterPro" id="IPR004763">
    <property type="entry name" value="CusA-like"/>
</dbReference>
<feature type="transmembrane region" description="Helical" evidence="8">
    <location>
        <begin position="969"/>
        <end position="991"/>
    </location>
</feature>
<keyword evidence="5 8" id="KW-0812">Transmembrane</keyword>
<protein>
    <submittedName>
        <fullName evidence="9">Cobalt-zinc-cadmium resistance protein CzcA</fullName>
    </submittedName>
</protein>
<evidence type="ECO:0000256" key="6">
    <source>
        <dbReference type="ARBA" id="ARBA00022989"/>
    </source>
</evidence>
<evidence type="ECO:0000256" key="3">
    <source>
        <dbReference type="ARBA" id="ARBA00022448"/>
    </source>
</evidence>
<dbReference type="GO" id="GO:0008324">
    <property type="term" value="F:monoatomic cation transmembrane transporter activity"/>
    <property type="evidence" value="ECO:0007669"/>
    <property type="project" value="InterPro"/>
</dbReference>
<keyword evidence="7 8" id="KW-0472">Membrane</keyword>
<organism evidence="9 10">
    <name type="scientific">Rubritalea squalenifaciens DSM 18772</name>
    <dbReference type="NCBI Taxonomy" id="1123071"/>
    <lineage>
        <taxon>Bacteria</taxon>
        <taxon>Pseudomonadati</taxon>
        <taxon>Verrucomicrobiota</taxon>
        <taxon>Verrucomicrobiia</taxon>
        <taxon>Verrucomicrobiales</taxon>
        <taxon>Rubritaleaceae</taxon>
        <taxon>Rubritalea</taxon>
    </lineage>
</organism>
<dbReference type="PANTHER" id="PTHR32063">
    <property type="match status" value="1"/>
</dbReference>
<dbReference type="Gene3D" id="3.30.70.1320">
    <property type="entry name" value="Multidrug efflux transporter AcrB pore domain like"/>
    <property type="match status" value="1"/>
</dbReference>
<feature type="transmembrane region" description="Helical" evidence="8">
    <location>
        <begin position="362"/>
        <end position="382"/>
    </location>
</feature>
<dbReference type="InParanoid" id="A0A1M6IBG5"/>
<dbReference type="InterPro" id="IPR027463">
    <property type="entry name" value="AcrB_DN_DC_subdom"/>
</dbReference>
<keyword evidence="4" id="KW-1003">Cell membrane</keyword>
<dbReference type="RefSeq" id="WP_143183342.1">
    <property type="nucleotide sequence ID" value="NZ_FQYR01000003.1"/>
</dbReference>
<dbReference type="Proteomes" id="UP000184510">
    <property type="component" value="Unassembled WGS sequence"/>
</dbReference>
<keyword evidence="3" id="KW-0813">Transport</keyword>
<feature type="transmembrane region" description="Helical" evidence="8">
    <location>
        <begin position="997"/>
        <end position="1023"/>
    </location>
</feature>
<dbReference type="PRINTS" id="PR00702">
    <property type="entry name" value="ACRIFLAVINRP"/>
</dbReference>
<evidence type="ECO:0000256" key="5">
    <source>
        <dbReference type="ARBA" id="ARBA00022692"/>
    </source>
</evidence>
<evidence type="ECO:0000256" key="1">
    <source>
        <dbReference type="ARBA" id="ARBA00004651"/>
    </source>
</evidence>
<feature type="transmembrane region" description="Helical" evidence="8">
    <location>
        <begin position="336"/>
        <end position="355"/>
    </location>
</feature>
<evidence type="ECO:0000256" key="7">
    <source>
        <dbReference type="ARBA" id="ARBA00023136"/>
    </source>
</evidence>
<keyword evidence="10" id="KW-1185">Reference proteome</keyword>
<evidence type="ECO:0000313" key="10">
    <source>
        <dbReference type="Proteomes" id="UP000184510"/>
    </source>
</evidence>
<feature type="transmembrane region" description="Helical" evidence="8">
    <location>
        <begin position="919"/>
        <end position="941"/>
    </location>
</feature>
<evidence type="ECO:0000256" key="4">
    <source>
        <dbReference type="ARBA" id="ARBA00022475"/>
    </source>
</evidence>
<evidence type="ECO:0000256" key="8">
    <source>
        <dbReference type="SAM" id="Phobius"/>
    </source>
</evidence>
<dbReference type="Gene3D" id="3.30.70.1440">
    <property type="entry name" value="Multidrug efflux transporter AcrB pore domain"/>
    <property type="match status" value="1"/>
</dbReference>
<comment type="similarity">
    <text evidence="2">Belongs to the resistance-nodulation-cell division (RND) (TC 2.A.6) family.</text>
</comment>
<name>A0A1M6IBG5_9BACT</name>
<feature type="transmembrane region" description="Helical" evidence="8">
    <location>
        <begin position="474"/>
        <end position="500"/>
    </location>
</feature>
<feature type="transmembrane region" description="Helical" evidence="8">
    <location>
        <begin position="445"/>
        <end position="462"/>
    </location>
</feature>
<proteinExistence type="inferred from homology"/>
<dbReference type="InterPro" id="IPR001036">
    <property type="entry name" value="Acrflvin-R"/>
</dbReference>
<accession>A0A1M6IBG5</accession>
<feature type="transmembrane region" description="Helical" evidence="8">
    <location>
        <begin position="894"/>
        <end position="913"/>
    </location>
</feature>
<dbReference type="GO" id="GO:0005886">
    <property type="term" value="C:plasma membrane"/>
    <property type="evidence" value="ECO:0007669"/>
    <property type="project" value="UniProtKB-SubCell"/>
</dbReference>
<dbReference type="Gene3D" id="3.30.2090.10">
    <property type="entry name" value="Multidrug efflux transporter AcrB TolC docking domain, DN and DC subdomains"/>
    <property type="match status" value="2"/>
</dbReference>
<dbReference type="SUPFAM" id="SSF82714">
    <property type="entry name" value="Multidrug efflux transporter AcrB TolC docking domain, DN and DC subdomains"/>
    <property type="match status" value="2"/>
</dbReference>
<feature type="transmembrane region" description="Helical" evidence="8">
    <location>
        <begin position="868"/>
        <end position="887"/>
    </location>
</feature>
<keyword evidence="6 8" id="KW-1133">Transmembrane helix</keyword>
<reference evidence="9 10" key="1">
    <citation type="submission" date="2016-11" db="EMBL/GenBank/DDBJ databases">
        <authorList>
            <person name="Jaros S."/>
            <person name="Januszkiewicz K."/>
            <person name="Wedrychowicz H."/>
        </authorList>
    </citation>
    <scope>NUCLEOTIDE SEQUENCE [LARGE SCALE GENOMIC DNA]</scope>
    <source>
        <strain evidence="9 10">DSM 18772</strain>
    </source>
</reference>
<dbReference type="SUPFAM" id="SSF82866">
    <property type="entry name" value="Multidrug efflux transporter AcrB transmembrane domain"/>
    <property type="match status" value="2"/>
</dbReference>
<dbReference type="EMBL" id="FQYR01000003">
    <property type="protein sequence ID" value="SHJ31829.1"/>
    <property type="molecule type" value="Genomic_DNA"/>
</dbReference>
<dbReference type="Gene3D" id="1.20.1640.10">
    <property type="entry name" value="Multidrug efflux transporter AcrB transmembrane domain"/>
    <property type="match status" value="2"/>
</dbReference>